<feature type="chain" id="PRO_5045851630" evidence="1">
    <location>
        <begin position="30"/>
        <end position="378"/>
    </location>
</feature>
<evidence type="ECO:0000313" key="2">
    <source>
        <dbReference type="EMBL" id="MFD2464566.1"/>
    </source>
</evidence>
<dbReference type="CDD" id="cd08589">
    <property type="entry name" value="PI-PLCc_SaPLC1_like"/>
    <property type="match status" value="1"/>
</dbReference>
<protein>
    <submittedName>
        <fullName evidence="2">Phosphatidylinositol-specific phospholipase C1-like protein</fullName>
    </submittedName>
</protein>
<proteinExistence type="predicted"/>
<dbReference type="Pfam" id="PF16670">
    <property type="entry name" value="PI-PLC-C1"/>
    <property type="match status" value="1"/>
</dbReference>
<keyword evidence="3" id="KW-1185">Reference proteome</keyword>
<name>A0ABW5GUN8_9PSEU</name>
<accession>A0ABW5GUN8</accession>
<evidence type="ECO:0000313" key="3">
    <source>
        <dbReference type="Proteomes" id="UP001597419"/>
    </source>
</evidence>
<dbReference type="InterPro" id="IPR032075">
    <property type="entry name" value="PI-PLC-C1"/>
</dbReference>
<organism evidence="2 3">
    <name type="scientific">Amycolatopsis samaneae</name>
    <dbReference type="NCBI Taxonomy" id="664691"/>
    <lineage>
        <taxon>Bacteria</taxon>
        <taxon>Bacillati</taxon>
        <taxon>Actinomycetota</taxon>
        <taxon>Actinomycetes</taxon>
        <taxon>Pseudonocardiales</taxon>
        <taxon>Pseudonocardiaceae</taxon>
        <taxon>Amycolatopsis</taxon>
    </lineage>
</organism>
<feature type="signal peptide" evidence="1">
    <location>
        <begin position="1"/>
        <end position="29"/>
    </location>
</feature>
<dbReference type="SUPFAM" id="SSF51695">
    <property type="entry name" value="PLC-like phosphodiesterases"/>
    <property type="match status" value="1"/>
</dbReference>
<reference evidence="3" key="1">
    <citation type="journal article" date="2019" name="Int. J. Syst. Evol. Microbiol.">
        <title>The Global Catalogue of Microorganisms (GCM) 10K type strain sequencing project: providing services to taxonomists for standard genome sequencing and annotation.</title>
        <authorList>
            <consortium name="The Broad Institute Genomics Platform"/>
            <consortium name="The Broad Institute Genome Sequencing Center for Infectious Disease"/>
            <person name="Wu L."/>
            <person name="Ma J."/>
        </authorList>
    </citation>
    <scope>NUCLEOTIDE SEQUENCE [LARGE SCALE GENOMIC DNA]</scope>
    <source>
        <strain evidence="3">CGMCC 4.7643</strain>
    </source>
</reference>
<evidence type="ECO:0000256" key="1">
    <source>
        <dbReference type="SAM" id="SignalP"/>
    </source>
</evidence>
<dbReference type="Gene3D" id="3.20.20.190">
    <property type="entry name" value="Phosphatidylinositol (PI) phosphodiesterase"/>
    <property type="match status" value="1"/>
</dbReference>
<dbReference type="RefSeq" id="WP_345385734.1">
    <property type="nucleotide sequence ID" value="NZ_BAABHG010000001.1"/>
</dbReference>
<dbReference type="InterPro" id="IPR017946">
    <property type="entry name" value="PLC-like_Pdiesterase_TIM-brl"/>
</dbReference>
<comment type="caution">
    <text evidence="2">The sequence shown here is derived from an EMBL/GenBank/DDBJ whole genome shotgun (WGS) entry which is preliminary data.</text>
</comment>
<dbReference type="Proteomes" id="UP001597419">
    <property type="component" value="Unassembled WGS sequence"/>
</dbReference>
<sequence>MVSAKLSCAALAAAVLVGAGAVGSAPAHSAPRPAWGTRLNQVQLVGTHNSYHRELSFAEKVLQGEKDNLWYSHASLPVQLGQQSVRQLELDVMPDDPERGLYTRPLIRADAGLGPLTDPAMAAPGLKVMHWADHDYGTSCATLRSCLSQAKGWSDTNRGHAPIVVLLELKRTDPAMERRGGPVSPPWDARRFDDLDREIRSVFPPDRLITPDTVRRPGLTLEQSVLRHGWPGVTESRGKFLFLMDNKDQAQQAPYLAGRPNLEGRVLFTDSAPGRPDAAFLEENDPTGPNLAKIQDWVRRGYLVRTRADEPFAQAVSGDTTRRDAAFASGAQLVSTDFPAPGMAARHGSDYVVELPGRRPVRCDPVTASWPCLLPPAL</sequence>
<gene>
    <name evidence="2" type="ORF">ACFSYJ_38530</name>
</gene>
<keyword evidence="1" id="KW-0732">Signal</keyword>
<dbReference type="EMBL" id="JBHUKU010000026">
    <property type="protein sequence ID" value="MFD2464566.1"/>
    <property type="molecule type" value="Genomic_DNA"/>
</dbReference>